<gene>
    <name evidence="3" type="ORF">HJG54_21315</name>
</gene>
<feature type="compositionally biased region" description="Polar residues" evidence="1">
    <location>
        <begin position="62"/>
        <end position="72"/>
    </location>
</feature>
<proteinExistence type="predicted"/>
<organism evidence="3">
    <name type="scientific">Leptolyngbya sp. NK1-12</name>
    <dbReference type="NCBI Taxonomy" id="2547451"/>
    <lineage>
        <taxon>Bacteria</taxon>
        <taxon>Bacillati</taxon>
        <taxon>Cyanobacteriota</taxon>
        <taxon>Cyanophyceae</taxon>
        <taxon>Leptolyngbyales</taxon>
        <taxon>Leptolyngbyaceae</taxon>
        <taxon>Leptolyngbya group</taxon>
        <taxon>Leptolyngbya</taxon>
    </lineage>
</organism>
<dbReference type="EMBL" id="CP053586">
    <property type="protein sequence ID" value="WNZ25137.1"/>
    <property type="molecule type" value="Genomic_DNA"/>
</dbReference>
<evidence type="ECO:0000313" key="3">
    <source>
        <dbReference type="EMBL" id="WNZ25137.1"/>
    </source>
</evidence>
<evidence type="ECO:0000256" key="1">
    <source>
        <dbReference type="SAM" id="MobiDB-lite"/>
    </source>
</evidence>
<evidence type="ECO:0000256" key="2">
    <source>
        <dbReference type="SAM" id="SignalP"/>
    </source>
</evidence>
<protein>
    <submittedName>
        <fullName evidence="3">Uncharacterized protein</fullName>
    </submittedName>
</protein>
<accession>A0AA96WWF8</accession>
<dbReference type="RefSeq" id="WP_316431265.1">
    <property type="nucleotide sequence ID" value="NZ_CP053586.1"/>
</dbReference>
<reference evidence="3" key="1">
    <citation type="submission" date="2020-05" db="EMBL/GenBank/DDBJ databases">
        <authorList>
            <person name="Zhu T."/>
            <person name="Keshari N."/>
            <person name="Lu X."/>
        </authorList>
    </citation>
    <scope>NUCLEOTIDE SEQUENCE</scope>
    <source>
        <strain evidence="3">NK1-12</strain>
    </source>
</reference>
<feature type="region of interest" description="Disordered" evidence="1">
    <location>
        <begin position="42"/>
        <end position="72"/>
    </location>
</feature>
<feature type="chain" id="PRO_5041666156" evidence="2">
    <location>
        <begin position="20"/>
        <end position="72"/>
    </location>
</feature>
<name>A0AA96WWF8_9CYAN</name>
<keyword evidence="2" id="KW-0732">Signal</keyword>
<feature type="signal peptide" evidence="2">
    <location>
        <begin position="1"/>
        <end position="19"/>
    </location>
</feature>
<sequence length="72" mass="7594">MSLQSVKAKLLAVSLFALSACGTVALFSAVPVIARILSDGAPSTPPQFQAFPQPSVRPTLPPSSRSKTNVRW</sequence>
<dbReference type="PROSITE" id="PS51257">
    <property type="entry name" value="PROKAR_LIPOPROTEIN"/>
    <property type="match status" value="1"/>
</dbReference>
<dbReference type="AlphaFoldDB" id="A0AA96WWF8"/>